<dbReference type="Proteomes" id="UP000708208">
    <property type="component" value="Unassembled WGS sequence"/>
</dbReference>
<feature type="compositionally biased region" description="Basic residues" evidence="1">
    <location>
        <begin position="290"/>
        <end position="302"/>
    </location>
</feature>
<reference evidence="2" key="1">
    <citation type="submission" date="2021-06" db="EMBL/GenBank/DDBJ databases">
        <authorList>
            <person name="Hodson N. C."/>
            <person name="Mongue J. A."/>
            <person name="Jaron S. K."/>
        </authorList>
    </citation>
    <scope>NUCLEOTIDE SEQUENCE</scope>
</reference>
<feature type="compositionally biased region" description="Low complexity" evidence="1">
    <location>
        <begin position="207"/>
        <end position="236"/>
    </location>
</feature>
<evidence type="ECO:0000313" key="3">
    <source>
        <dbReference type="Proteomes" id="UP000708208"/>
    </source>
</evidence>
<dbReference type="AlphaFoldDB" id="A0A8J2L1S1"/>
<feature type="compositionally biased region" description="Polar residues" evidence="1">
    <location>
        <begin position="331"/>
        <end position="345"/>
    </location>
</feature>
<dbReference type="EMBL" id="CAJVCH010537386">
    <property type="protein sequence ID" value="CAG7825751.1"/>
    <property type="molecule type" value="Genomic_DNA"/>
</dbReference>
<proteinExistence type="predicted"/>
<name>A0A8J2L1S1_9HEXA</name>
<feature type="compositionally biased region" description="Basic residues" evidence="1">
    <location>
        <begin position="348"/>
        <end position="358"/>
    </location>
</feature>
<feature type="compositionally biased region" description="Polar residues" evidence="1">
    <location>
        <begin position="237"/>
        <end position="261"/>
    </location>
</feature>
<evidence type="ECO:0000256" key="1">
    <source>
        <dbReference type="SAM" id="MobiDB-lite"/>
    </source>
</evidence>
<organism evidence="2 3">
    <name type="scientific">Allacma fusca</name>
    <dbReference type="NCBI Taxonomy" id="39272"/>
    <lineage>
        <taxon>Eukaryota</taxon>
        <taxon>Metazoa</taxon>
        <taxon>Ecdysozoa</taxon>
        <taxon>Arthropoda</taxon>
        <taxon>Hexapoda</taxon>
        <taxon>Collembola</taxon>
        <taxon>Symphypleona</taxon>
        <taxon>Sminthuridae</taxon>
        <taxon>Allacma</taxon>
    </lineage>
</organism>
<evidence type="ECO:0000313" key="2">
    <source>
        <dbReference type="EMBL" id="CAG7825751.1"/>
    </source>
</evidence>
<keyword evidence="3" id="KW-1185">Reference proteome</keyword>
<accession>A0A8J2L1S1</accession>
<gene>
    <name evidence="2" type="ORF">AFUS01_LOCUS35844</name>
</gene>
<feature type="compositionally biased region" description="Basic residues" evidence="1">
    <location>
        <begin position="314"/>
        <end position="330"/>
    </location>
</feature>
<protein>
    <submittedName>
        <fullName evidence="2">Uncharacterized protein</fullName>
    </submittedName>
</protein>
<comment type="caution">
    <text evidence="2">The sequence shown here is derived from an EMBL/GenBank/DDBJ whole genome shotgun (WGS) entry which is preliminary data.</text>
</comment>
<sequence length="358" mass="39309">MSPSIFQGILHHLKESNELKFLEALAELQKDPSNDLTPEDLVFSNHNNPQELELSQKFSTPPIFLSQPSFNDILPTNPCYQLPLLEQLAISTLDKVIMDSLLLTKPKDTVTTLNSQFQKAENIKALNTSLNSLTNPSPLKIPAHLCSFNIDPNAIASLMSSSASSSNNDLNPSFCHDWWFPPNSSTPPAETKGPSESHSSKDTQVLPRTSRTSPTSISTPTASKSSSGRASKRQGSCSSTKFNPRNRNHLITPTSSHTELQSVKILLNTGEPDNTDGSDGESPSNDSPSGRRRKLPNTHKKGQPSILLGSRRSPPPRRSRQTSRPGRRFPSRTSRISQLRATSAGRNARGRQKRAPKH</sequence>
<feature type="region of interest" description="Disordered" evidence="1">
    <location>
        <begin position="181"/>
        <end position="358"/>
    </location>
</feature>